<feature type="compositionally biased region" description="Low complexity" evidence="6">
    <location>
        <begin position="571"/>
        <end position="585"/>
    </location>
</feature>
<organism evidence="9 10">
    <name type="scientific">Polarella glacialis</name>
    <name type="common">Dinoflagellate</name>
    <dbReference type="NCBI Taxonomy" id="89957"/>
    <lineage>
        <taxon>Eukaryota</taxon>
        <taxon>Sar</taxon>
        <taxon>Alveolata</taxon>
        <taxon>Dinophyceae</taxon>
        <taxon>Suessiales</taxon>
        <taxon>Suessiaceae</taxon>
        <taxon>Polarella</taxon>
    </lineage>
</organism>
<feature type="transmembrane region" description="Helical" evidence="7">
    <location>
        <begin position="790"/>
        <end position="812"/>
    </location>
</feature>
<keyword evidence="2 7" id="KW-0812">Transmembrane</keyword>
<evidence type="ECO:0000256" key="3">
    <source>
        <dbReference type="ARBA" id="ARBA00022989"/>
    </source>
</evidence>
<comment type="caution">
    <text evidence="9">The sequence shown here is derived from an EMBL/GenBank/DDBJ whole genome shotgun (WGS) entry which is preliminary data.</text>
</comment>
<evidence type="ECO:0000256" key="4">
    <source>
        <dbReference type="ARBA" id="ARBA00023136"/>
    </source>
</evidence>
<protein>
    <recommendedName>
        <fullName evidence="8">Amino acid transporter transmembrane domain-containing protein</fullName>
    </recommendedName>
</protein>
<feature type="compositionally biased region" description="Polar residues" evidence="6">
    <location>
        <begin position="1478"/>
        <end position="1490"/>
    </location>
</feature>
<feature type="transmembrane region" description="Helical" evidence="7">
    <location>
        <begin position="842"/>
        <end position="867"/>
    </location>
</feature>
<feature type="region of interest" description="Disordered" evidence="6">
    <location>
        <begin position="104"/>
        <end position="141"/>
    </location>
</feature>
<evidence type="ECO:0000256" key="2">
    <source>
        <dbReference type="ARBA" id="ARBA00022692"/>
    </source>
</evidence>
<feature type="coiled-coil region" evidence="5">
    <location>
        <begin position="190"/>
        <end position="249"/>
    </location>
</feature>
<name>A0A813F3C6_POLGL</name>
<feature type="transmembrane region" description="Helical" evidence="7">
    <location>
        <begin position="1148"/>
        <end position="1175"/>
    </location>
</feature>
<feature type="compositionally biased region" description="Acidic residues" evidence="6">
    <location>
        <begin position="726"/>
        <end position="745"/>
    </location>
</feature>
<feature type="region of interest" description="Disordered" evidence="6">
    <location>
        <begin position="2185"/>
        <end position="2224"/>
    </location>
</feature>
<feature type="transmembrane region" description="Helical" evidence="7">
    <location>
        <begin position="879"/>
        <end position="896"/>
    </location>
</feature>
<feature type="region of interest" description="Disordered" evidence="6">
    <location>
        <begin position="553"/>
        <end position="633"/>
    </location>
</feature>
<feature type="compositionally biased region" description="Polar residues" evidence="6">
    <location>
        <begin position="2202"/>
        <end position="2218"/>
    </location>
</feature>
<dbReference type="Proteomes" id="UP000654075">
    <property type="component" value="Unassembled WGS sequence"/>
</dbReference>
<evidence type="ECO:0000256" key="7">
    <source>
        <dbReference type="SAM" id="Phobius"/>
    </source>
</evidence>
<feature type="transmembrane region" description="Helical" evidence="7">
    <location>
        <begin position="1073"/>
        <end position="1094"/>
    </location>
</feature>
<feature type="region of interest" description="Disordered" evidence="6">
    <location>
        <begin position="1478"/>
        <end position="1526"/>
    </location>
</feature>
<keyword evidence="5" id="KW-0175">Coiled coil</keyword>
<feature type="region of interest" description="Disordered" evidence="6">
    <location>
        <begin position="1562"/>
        <end position="1584"/>
    </location>
</feature>
<feature type="compositionally biased region" description="Low complexity" evidence="6">
    <location>
        <begin position="2016"/>
        <end position="2036"/>
    </location>
</feature>
<feature type="coiled-coil region" evidence="5">
    <location>
        <begin position="289"/>
        <end position="446"/>
    </location>
</feature>
<evidence type="ECO:0000313" key="9">
    <source>
        <dbReference type="EMBL" id="CAE8604635.1"/>
    </source>
</evidence>
<dbReference type="InterPro" id="IPR013057">
    <property type="entry name" value="AA_transpt_TM"/>
</dbReference>
<dbReference type="Pfam" id="PF01490">
    <property type="entry name" value="Aa_trans"/>
    <property type="match status" value="1"/>
</dbReference>
<comment type="subcellular location">
    <subcellularLocation>
        <location evidence="1">Membrane</location>
        <topology evidence="1">Multi-pass membrane protein</topology>
    </subcellularLocation>
</comment>
<proteinExistence type="predicted"/>
<reference evidence="9" key="1">
    <citation type="submission" date="2021-02" db="EMBL/GenBank/DDBJ databases">
        <authorList>
            <person name="Dougan E. K."/>
            <person name="Rhodes N."/>
            <person name="Thang M."/>
            <person name="Chan C."/>
        </authorList>
    </citation>
    <scope>NUCLEOTIDE SEQUENCE</scope>
</reference>
<dbReference type="GO" id="GO:0016020">
    <property type="term" value="C:membrane"/>
    <property type="evidence" value="ECO:0007669"/>
    <property type="project" value="UniProtKB-SubCell"/>
</dbReference>
<feature type="transmembrane region" description="Helical" evidence="7">
    <location>
        <begin position="902"/>
        <end position="925"/>
    </location>
</feature>
<feature type="compositionally biased region" description="Polar residues" evidence="6">
    <location>
        <begin position="1796"/>
        <end position="1808"/>
    </location>
</feature>
<evidence type="ECO:0000256" key="1">
    <source>
        <dbReference type="ARBA" id="ARBA00004141"/>
    </source>
</evidence>
<feature type="compositionally biased region" description="Polar residues" evidence="6">
    <location>
        <begin position="1697"/>
        <end position="1706"/>
    </location>
</feature>
<dbReference type="PANTHER" id="PTHR22950">
    <property type="entry name" value="AMINO ACID TRANSPORTER"/>
    <property type="match status" value="1"/>
</dbReference>
<feature type="region of interest" description="Disordered" evidence="6">
    <location>
        <begin position="2005"/>
        <end position="2098"/>
    </location>
</feature>
<evidence type="ECO:0000256" key="6">
    <source>
        <dbReference type="SAM" id="MobiDB-lite"/>
    </source>
</evidence>
<keyword evidence="4 7" id="KW-0472">Membrane</keyword>
<accession>A0A813F3C6</accession>
<feature type="transmembrane region" description="Helical" evidence="7">
    <location>
        <begin position="984"/>
        <end position="1008"/>
    </location>
</feature>
<feature type="compositionally biased region" description="Low complexity" evidence="6">
    <location>
        <begin position="1707"/>
        <end position="1731"/>
    </location>
</feature>
<evidence type="ECO:0000259" key="8">
    <source>
        <dbReference type="Pfam" id="PF01490"/>
    </source>
</evidence>
<feature type="transmembrane region" description="Helical" evidence="7">
    <location>
        <begin position="1114"/>
        <end position="1136"/>
    </location>
</feature>
<dbReference type="GO" id="GO:0015179">
    <property type="term" value="F:L-amino acid transmembrane transporter activity"/>
    <property type="evidence" value="ECO:0007669"/>
    <property type="project" value="TreeGrafter"/>
</dbReference>
<evidence type="ECO:0000256" key="5">
    <source>
        <dbReference type="SAM" id="Coils"/>
    </source>
</evidence>
<feature type="compositionally biased region" description="Polar residues" evidence="6">
    <location>
        <begin position="1498"/>
        <end position="1523"/>
    </location>
</feature>
<evidence type="ECO:0000313" key="10">
    <source>
        <dbReference type="Proteomes" id="UP000654075"/>
    </source>
</evidence>
<gene>
    <name evidence="9" type="ORF">PGLA1383_LOCUS22784</name>
</gene>
<feature type="region of interest" description="Disordered" evidence="6">
    <location>
        <begin position="1694"/>
        <end position="1768"/>
    </location>
</feature>
<feature type="compositionally biased region" description="Polar residues" evidence="6">
    <location>
        <begin position="2006"/>
        <end position="2015"/>
    </location>
</feature>
<feature type="region of interest" description="Disordered" evidence="6">
    <location>
        <begin position="2116"/>
        <end position="2143"/>
    </location>
</feature>
<keyword evidence="10" id="KW-1185">Reference proteome</keyword>
<dbReference type="EMBL" id="CAJNNV010016721">
    <property type="protein sequence ID" value="CAE8604635.1"/>
    <property type="molecule type" value="Genomic_DNA"/>
</dbReference>
<feature type="region of interest" description="Disordered" evidence="6">
    <location>
        <begin position="715"/>
        <end position="745"/>
    </location>
</feature>
<feature type="non-terminal residue" evidence="9">
    <location>
        <position position="1"/>
    </location>
</feature>
<keyword evidence="3 7" id="KW-1133">Transmembrane helix</keyword>
<sequence>LEAQSWRLRCFQAEAQLRLLRQRRRGEQHPRWPCDAASWQQLLTDRTRFEDQASEPSCADALHGVVSGRLAVRQLEDQLQHCSDELQRYHQETSEQRDLVERLTNGRQSVAPSEGSERQLLGGEGFSSPSSASAEKREELLTSEKADAERLADILRERLAFEGKLGAQVASEQEGCLWLSGELQESLPALQQLQDETKQARAEAEKARVAASRRGEAVAKLEEEVDQTYRGLEEAQLQAQRRLEDCRTELHDVIESTSELGENARKGRISHDRQLKAVIHDGHILRGVLSDSGVEREELQEELERMRASVGSAATSDALRRAREETAEADNEALRIQVQVVQQRLETAQSAFCLASGSQAEEVKADLAEARAALSEASEVADHASTDAMAAAEQLKGLQDAADRLRGELGPAAALRRAEESEARRREAAKLEKEQLEIKARGASIQETLHLRRHQRERQLFARHLAREAATCIRGSYADLLHGGTSAAGGLPEASRSAALLSAPRGSDGSSRAVLSAGSAANEAAKRLGSHIDDFVFFMDEALSLKGEASALIRASQEQPRSPEQQRRPSPDQSQSSAGGRSTSPRPRPAGGSGGEAPRLPAADEAEASLPSGAGRGRRPSRSGDAGEAKLLPADSDLLPLPLLGLRPPEILKEAPSLQSSSFALASTNHLKLAWRVLVHRTSASATTRCIELSSGESWSHFHIVDSSPTLGLRVADSPPIGTGVAEDEDEDENEDENEDEDEDMDMDDVEVEMLPAGNLGWIQAGFIVFAFAAPSAVMAVPYAIGMAGFLGGILICLVVTAAAIGGALLLLRVKLEFPHCHTYGELGFAVMGRPGQIWGNIIQLGNFCLFLPCALQFCALALEGIGTGIPGLDGCSDYYVFLVAGICFLTTQVRTFSNTAILTYVSITSVFAMALIQIVAALSYDNPGKIPAKLFGNPDDHTLIGKVKIAGGFTINAWSFVPAFLTVELSTCMRVPADFKKSLMLAGALNVAIFAIVGFTVVASWGFDVGQVIAITQGVAAWKTGSVINTAFNVFQLAGNFVSYMLDSVPLARYCQKTWAPGFKDTWSAGDIVRYAGYSMPTFLFGVFLSIAVPSVDTLLDFTVALTTPWVSQIYPAVLYWTLYSSGNSSLLARARPCSTPMRTKEMIGVAAIFLVGCVSLCFCTAKAIGYIGIPELSERGQKPEGLRGMPSGGAVCLRTRYQLELVVKTHWSRPAIFEQSRSFPAAGDVCVTDSLLNSERVVDQHEQCNCDGFFGHAWPDATGEEAGMRRAESLERLSPLAVMAQWIQLELVSGFKDKFKVLKNQTREANSRHNADCLGLTQETIDLRREVVACEAQSADSSVVAEEARAKLESEIREAGFERIKEQMAAIAHVQEELGVHEHELVRLRREREALQARRLESLRSPGRAVARGALAAEGGADTPAMQSQMEMELELQDLVDRLVAGRARYDELVVEAGGRDAVEEIGLFLAPTPTSLAADSQRPTSRARSPFASGAVSSPQRLQESQPEASGQDFPSTTSGLPEVGTWSGSVASFCAGTGMPHLLGEGVISCLGVDGSPDSSIGQRLKPKRRPSGAGGEASPVRMAAAAMAASAAAIANAPTPPTPTHGAVVMSAQAAVAAAISTVKGSPARDGRSALTNGNGNEDLLCQLIEGVMAATGRAEDGLSEAVNGRSAASDSWSLGLTLSGLRDQPRTELTSGHTCNPTAAAEPLTLPATPSSRPRPSPLASGRFPQGMSWAEVEAEASQLGLGPDKSPTNPSSSDLASPSALAAALAAIREAEAFSGTDADVTPKNAGSDSPARSNSPALGRGSAIVSGPSRFRPVADGGPASASAAAAAIEAEALPLDRPGFAPAPGPVALATAAYTQMIQAGQCRSFSSTAPAGLPGSFRLAPASQSLHALLSPRTLLPCQARAPLPASVSYCYSAPSGFASSQASAQSQRWNPPSEPFRVIARSLSPADRSHGRLSSPVVYTREPTGSAQSPGQFLQQPLIARGYVAPPMFSTAPTPTPSSFASACAPPQSMQPQSAPAVSPSTDFRSTFCDSARSAGSSARSRSPPLSRPPGSAAGSSVPGSVPVPGSHSHSRATSSSVPSSQPLPGMSWAAIANEALSPTQPYRELPSDARSPSPRSHSPRGPSHLQTATVRDWAAAVRALEPGAMPPLLPPPSLPLLQDLFEQNLRQQAEERRLRQQQQQRKQRLSLGTASWDTTGSNSTEAMSAIKL</sequence>
<feature type="compositionally biased region" description="Low complexity" evidence="6">
    <location>
        <begin position="2046"/>
        <end position="2096"/>
    </location>
</feature>
<feature type="coiled-coil region" evidence="5">
    <location>
        <begin position="1373"/>
        <end position="1400"/>
    </location>
</feature>
<feature type="region of interest" description="Disordered" evidence="6">
    <location>
        <begin position="1787"/>
        <end position="1829"/>
    </location>
</feature>
<feature type="compositionally biased region" description="Low complexity" evidence="6">
    <location>
        <begin position="2124"/>
        <end position="2139"/>
    </location>
</feature>
<feature type="domain" description="Amino acid transporter transmembrane" evidence="8">
    <location>
        <begin position="760"/>
        <end position="1135"/>
    </location>
</feature>
<feature type="transmembrane region" description="Helical" evidence="7">
    <location>
        <begin position="762"/>
        <end position="783"/>
    </location>
</feature>